<dbReference type="EMBL" id="JBHULG010000007">
    <property type="protein sequence ID" value="MFD2545993.1"/>
    <property type="molecule type" value="Genomic_DNA"/>
</dbReference>
<keyword evidence="4" id="KW-1185">Reference proteome</keyword>
<name>A0ABW5KBH4_9FLAO</name>
<evidence type="ECO:0000313" key="3">
    <source>
        <dbReference type="EMBL" id="MFD2545993.1"/>
    </source>
</evidence>
<feature type="domain" description="Mannosylglycerate hydrolase MGH1-like glycoside hydrolase" evidence="2">
    <location>
        <begin position="413"/>
        <end position="637"/>
    </location>
</feature>
<dbReference type="SUPFAM" id="SSF48208">
    <property type="entry name" value="Six-hairpin glycosidases"/>
    <property type="match status" value="1"/>
</dbReference>
<sequence length="876" mass="103321">MIAEKERMLDESWKKWGPYVSNRQWGTVREDYSSDGNAWEYTSYESALSRAYRWNEDGIAGICDDHQKLCFAFSFWNRKDKMIKERFFGLSNYQGNHGEDIKEIFYYLDNTPTHSYMKMVYKYPINEFPYDQLINENGRRSGKESEYEIVDTQIFNNSEYFDIFIEYAKASQDDFLIRVTAVNRSNKKAPLVILPTLWFRNNWSWGYDRYHPKLKSSANGIIDIEHENNSMKKLYAKDKRTNTFFCENETNSPKLFNIPSESKFFKDGINEYLVHGKASAINPEKSGTKASFYVDTELEAGESKSFDFRLSSADLEDAFFDFDKIFNLRKKETEEFYHEIQHEIESEEEKNIQRQAFAGLLWNKQFYHYDVSKWLKGDPKYKADRNFNHFVRNTEWEHMQNKDIISMPDKWEYPWFATWDLAFHCVPYAILDSDFAKCQLKLLTKEWYIHPNGQLPAYEWDFSDVNPPVHAWSTFRVFKIDEKINGKPDIPFLESVFQKLLLNFTWWVNRKDKKGNNVFGGGFLGLDNIGAFDRNMQFKNGDHLEQADGTSWMAMFALNMMRISMELALYNPVYEDMAIKFFEHYLYIAAAMENLGETRNGLWNEEDGFFYDVLQLNNGDSISLKLRSIVGLIPMFAVEIIEHDILEKLPNFTKRMHWILKNKPELANLVSHWEVEGEGGKHLMSILRKTRLTRILKRMVDEKEFLSHYGIRSMSKVYEENPFKFTVDGQDFTVKYTPAESESRMFGGNSNWRGPIWFPINFLIVESLQRFHYYYGDSMKIEFPTNSGEMKDLLYVSEDLSKRLYSIFCKNENGERAFNGGNYMMNHDEHFKDYIMFYEYFNGDTGMGIGASHQTGWTATIAKLIQPTNIVKGKFS</sequence>
<reference evidence="4" key="1">
    <citation type="journal article" date="2019" name="Int. J. Syst. Evol. Microbiol.">
        <title>The Global Catalogue of Microorganisms (GCM) 10K type strain sequencing project: providing services to taxonomists for standard genome sequencing and annotation.</title>
        <authorList>
            <consortium name="The Broad Institute Genomics Platform"/>
            <consortium name="The Broad Institute Genome Sequencing Center for Infectious Disease"/>
            <person name="Wu L."/>
            <person name="Ma J."/>
        </authorList>
    </citation>
    <scope>NUCLEOTIDE SEQUENCE [LARGE SCALE GENOMIC DNA]</scope>
    <source>
        <strain evidence="4">KCTC 52204</strain>
    </source>
</reference>
<dbReference type="Pfam" id="PF22422">
    <property type="entry name" value="MGH1-like_GH"/>
    <property type="match status" value="1"/>
</dbReference>
<dbReference type="InterPro" id="IPR054491">
    <property type="entry name" value="MGH1-like_GH"/>
</dbReference>
<dbReference type="InterPro" id="IPR012341">
    <property type="entry name" value="6hp_glycosidase-like_sf"/>
</dbReference>
<proteinExistence type="predicted"/>
<protein>
    <submittedName>
        <fullName evidence="3">Glucosidase</fullName>
    </submittedName>
</protein>
<evidence type="ECO:0000313" key="4">
    <source>
        <dbReference type="Proteomes" id="UP001597394"/>
    </source>
</evidence>
<dbReference type="PANTHER" id="PTHR10412">
    <property type="entry name" value="MANNOSYL-OLIGOSACCHARIDE GLUCOSIDASE"/>
    <property type="match status" value="1"/>
</dbReference>
<dbReference type="Pfam" id="PF03200">
    <property type="entry name" value="Glyco_hydro_63"/>
    <property type="match status" value="1"/>
</dbReference>
<dbReference type="InterPro" id="IPR031335">
    <property type="entry name" value="Glyco_hydro_63_C"/>
</dbReference>
<dbReference type="InterPro" id="IPR004888">
    <property type="entry name" value="Glycoside_hydrolase_63"/>
</dbReference>
<dbReference type="RefSeq" id="WP_255930832.1">
    <property type="nucleotide sequence ID" value="NZ_JANFQP010000003.1"/>
</dbReference>
<feature type="domain" description="Glycosyl hydrolase family 63 C-terminal" evidence="1">
    <location>
        <begin position="688"/>
        <end position="864"/>
    </location>
</feature>
<evidence type="ECO:0000259" key="1">
    <source>
        <dbReference type="Pfam" id="PF03200"/>
    </source>
</evidence>
<comment type="caution">
    <text evidence="3">The sequence shown here is derived from an EMBL/GenBank/DDBJ whole genome shotgun (WGS) entry which is preliminary data.</text>
</comment>
<dbReference type="InterPro" id="IPR008928">
    <property type="entry name" value="6-hairpin_glycosidase_sf"/>
</dbReference>
<dbReference type="PANTHER" id="PTHR10412:SF10">
    <property type="entry name" value="GLYCOSYL HYDROLASE FAMILY 63 C-TERMINAL DOMAIN-CONTAINING PROTEIN"/>
    <property type="match status" value="1"/>
</dbReference>
<evidence type="ECO:0000259" key="2">
    <source>
        <dbReference type="Pfam" id="PF22422"/>
    </source>
</evidence>
<dbReference type="Proteomes" id="UP001597394">
    <property type="component" value="Unassembled WGS sequence"/>
</dbReference>
<gene>
    <name evidence="3" type="ORF">ACFSO8_11035</name>
</gene>
<organism evidence="3 4">
    <name type="scientific">Kaistella montana</name>
    <dbReference type="NCBI Taxonomy" id="1849733"/>
    <lineage>
        <taxon>Bacteria</taxon>
        <taxon>Pseudomonadati</taxon>
        <taxon>Bacteroidota</taxon>
        <taxon>Flavobacteriia</taxon>
        <taxon>Flavobacteriales</taxon>
        <taxon>Weeksellaceae</taxon>
        <taxon>Chryseobacterium group</taxon>
        <taxon>Kaistella</taxon>
    </lineage>
</organism>
<dbReference type="Gene3D" id="1.50.10.10">
    <property type="match status" value="1"/>
</dbReference>
<accession>A0ABW5KBH4</accession>